<dbReference type="Gene3D" id="2.40.50.140">
    <property type="entry name" value="Nucleic acid-binding proteins"/>
    <property type="match status" value="1"/>
</dbReference>
<dbReference type="PANTHER" id="PTHR48463:SF1">
    <property type="entry name" value="DUF223 DOMAIN-CONTAINING PROTEIN"/>
    <property type="match status" value="1"/>
</dbReference>
<keyword evidence="2" id="KW-1185">Reference proteome</keyword>
<proteinExistence type="predicted"/>
<reference evidence="1 2" key="1">
    <citation type="submission" date="2024-04" db="EMBL/GenBank/DDBJ databases">
        <title>The reference genome of an endangered Asteraceae, Deinandra increscens subsp. villosa, native to the Central Coast of California.</title>
        <authorList>
            <person name="Guilliams M."/>
            <person name="Hasenstab-Lehman K."/>
            <person name="Meyer R."/>
            <person name="Mcevoy S."/>
        </authorList>
    </citation>
    <scope>NUCLEOTIDE SEQUENCE [LARGE SCALE GENOMIC DNA]</scope>
    <source>
        <tissue evidence="1">Leaf</tissue>
    </source>
</reference>
<sequence length="197" mass="22102">MICTDYIGTLEEIVEGMTATRDPFMRLTLRDNRGNSIRCRLWKEIIQAADRFDRYSIENAPRPAIIAVASVKITKPFEWIQLGATAATYVYLNQEIPDSVALRNRSHASPSSLLPTAPIPIVSSSAEIKNINELLQFDRQTATGRSFICDAAISDITAEEGWFKTECAVEACTLTAYLRDGFWTCPAHWRTTACRHV</sequence>
<dbReference type="AlphaFoldDB" id="A0AAP0GGG9"/>
<name>A0AAP0GGG9_9ASTR</name>
<evidence type="ECO:0000313" key="1">
    <source>
        <dbReference type="EMBL" id="KAK9048076.1"/>
    </source>
</evidence>
<organism evidence="1 2">
    <name type="scientific">Deinandra increscens subsp. villosa</name>
    <dbReference type="NCBI Taxonomy" id="3103831"/>
    <lineage>
        <taxon>Eukaryota</taxon>
        <taxon>Viridiplantae</taxon>
        <taxon>Streptophyta</taxon>
        <taxon>Embryophyta</taxon>
        <taxon>Tracheophyta</taxon>
        <taxon>Spermatophyta</taxon>
        <taxon>Magnoliopsida</taxon>
        <taxon>eudicotyledons</taxon>
        <taxon>Gunneridae</taxon>
        <taxon>Pentapetalae</taxon>
        <taxon>asterids</taxon>
        <taxon>campanulids</taxon>
        <taxon>Asterales</taxon>
        <taxon>Asteraceae</taxon>
        <taxon>Asteroideae</taxon>
        <taxon>Heliantheae alliance</taxon>
        <taxon>Madieae</taxon>
        <taxon>Madiinae</taxon>
        <taxon>Deinandra</taxon>
    </lineage>
</organism>
<dbReference type="InterPro" id="IPR012340">
    <property type="entry name" value="NA-bd_OB-fold"/>
</dbReference>
<accession>A0AAP0GGG9</accession>
<gene>
    <name evidence="1" type="ORF">SSX86_032961</name>
</gene>
<dbReference type="SUPFAM" id="SSF50249">
    <property type="entry name" value="Nucleic acid-binding proteins"/>
    <property type="match status" value="1"/>
</dbReference>
<dbReference type="EMBL" id="JBCNJP010016049">
    <property type="protein sequence ID" value="KAK9048076.1"/>
    <property type="molecule type" value="Genomic_DNA"/>
</dbReference>
<dbReference type="PANTHER" id="PTHR48463">
    <property type="entry name" value="DUF223 DOMAIN-CONTAINING PROTEIN"/>
    <property type="match status" value="1"/>
</dbReference>
<evidence type="ECO:0000313" key="2">
    <source>
        <dbReference type="Proteomes" id="UP001408789"/>
    </source>
</evidence>
<comment type="caution">
    <text evidence="1">The sequence shown here is derived from an EMBL/GenBank/DDBJ whole genome shotgun (WGS) entry which is preliminary data.</text>
</comment>
<protein>
    <submittedName>
        <fullName evidence="1">Uncharacterized protein</fullName>
    </submittedName>
</protein>
<dbReference type="Proteomes" id="UP001408789">
    <property type="component" value="Unassembled WGS sequence"/>
</dbReference>